<dbReference type="Proteomes" id="UP001566476">
    <property type="component" value="Unassembled WGS sequence"/>
</dbReference>
<name>A0ABV4I3W5_9ACTN</name>
<reference evidence="5 6" key="1">
    <citation type="submission" date="2024-07" db="EMBL/GenBank/DDBJ databases">
        <authorList>
            <person name="Thanompreechachai J."/>
            <person name="Duangmal K."/>
        </authorList>
    </citation>
    <scope>NUCLEOTIDE SEQUENCE [LARGE SCALE GENOMIC DNA]</scope>
    <source>
        <strain evidence="5 6">TBRC 1896</strain>
    </source>
</reference>
<sequence>MPDVTVTPADPTSAPARTALRAYYDDIVTRWHARPATAAEVDDLVAGAGDDRLTPPHGLLLLARRGEEVLGCAGLRVLGDVGEVTRLHVTAAARGRGVGTGLLTAVEAEARGRGLAVLRLETRRDLVEALRLYARHGFTATGRFTDDPYAHHCLAKRLAPADPDRGGPQTRRSSHNP</sequence>
<dbReference type="InterPro" id="IPR000182">
    <property type="entry name" value="GNAT_dom"/>
</dbReference>
<keyword evidence="2 5" id="KW-0012">Acyltransferase</keyword>
<dbReference type="Gene3D" id="3.40.630.30">
    <property type="match status" value="1"/>
</dbReference>
<accession>A0ABV4I3W5</accession>
<gene>
    <name evidence="5" type="ORF">AB2L28_14170</name>
</gene>
<dbReference type="PANTHER" id="PTHR43877">
    <property type="entry name" value="AMINOALKYLPHOSPHONATE N-ACETYLTRANSFERASE-RELATED-RELATED"/>
    <property type="match status" value="1"/>
</dbReference>
<protein>
    <submittedName>
        <fullName evidence="5">GNAT family N-acetyltransferase</fullName>
        <ecNumber evidence="5">2.3.-.-</ecNumber>
    </submittedName>
</protein>
<proteinExistence type="predicted"/>
<dbReference type="PANTHER" id="PTHR43877:SF2">
    <property type="entry name" value="AMINOALKYLPHOSPHONATE N-ACETYLTRANSFERASE-RELATED"/>
    <property type="match status" value="1"/>
</dbReference>
<keyword evidence="6" id="KW-1185">Reference proteome</keyword>
<evidence type="ECO:0000259" key="4">
    <source>
        <dbReference type="PROSITE" id="PS51186"/>
    </source>
</evidence>
<dbReference type="RefSeq" id="WP_370719626.1">
    <property type="nucleotide sequence ID" value="NZ_JBGGTQ010000006.1"/>
</dbReference>
<dbReference type="EC" id="2.3.-.-" evidence="5"/>
<comment type="caution">
    <text evidence="5">The sequence shown here is derived from an EMBL/GenBank/DDBJ whole genome shotgun (WGS) entry which is preliminary data.</text>
</comment>
<dbReference type="CDD" id="cd04301">
    <property type="entry name" value="NAT_SF"/>
    <property type="match status" value="1"/>
</dbReference>
<keyword evidence="1 5" id="KW-0808">Transferase</keyword>
<feature type="region of interest" description="Disordered" evidence="3">
    <location>
        <begin position="157"/>
        <end position="177"/>
    </location>
</feature>
<evidence type="ECO:0000256" key="1">
    <source>
        <dbReference type="ARBA" id="ARBA00022679"/>
    </source>
</evidence>
<evidence type="ECO:0000313" key="6">
    <source>
        <dbReference type="Proteomes" id="UP001566476"/>
    </source>
</evidence>
<evidence type="ECO:0000256" key="2">
    <source>
        <dbReference type="ARBA" id="ARBA00023315"/>
    </source>
</evidence>
<dbReference type="EMBL" id="JBGGTQ010000006">
    <property type="protein sequence ID" value="MEZ0493382.1"/>
    <property type="molecule type" value="Genomic_DNA"/>
</dbReference>
<dbReference type="SUPFAM" id="SSF55729">
    <property type="entry name" value="Acyl-CoA N-acyltransferases (Nat)"/>
    <property type="match status" value="1"/>
</dbReference>
<dbReference type="PROSITE" id="PS51186">
    <property type="entry name" value="GNAT"/>
    <property type="match status" value="1"/>
</dbReference>
<dbReference type="InterPro" id="IPR016181">
    <property type="entry name" value="Acyl_CoA_acyltransferase"/>
</dbReference>
<dbReference type="InterPro" id="IPR050832">
    <property type="entry name" value="Bact_Acetyltransf"/>
</dbReference>
<feature type="domain" description="N-acetyltransferase" evidence="4">
    <location>
        <begin position="18"/>
        <end position="160"/>
    </location>
</feature>
<dbReference type="GO" id="GO:0016746">
    <property type="term" value="F:acyltransferase activity"/>
    <property type="evidence" value="ECO:0007669"/>
    <property type="project" value="UniProtKB-KW"/>
</dbReference>
<organism evidence="5 6">
    <name type="scientific">Kineococcus mangrovi</name>
    <dbReference type="NCBI Taxonomy" id="1660183"/>
    <lineage>
        <taxon>Bacteria</taxon>
        <taxon>Bacillati</taxon>
        <taxon>Actinomycetota</taxon>
        <taxon>Actinomycetes</taxon>
        <taxon>Kineosporiales</taxon>
        <taxon>Kineosporiaceae</taxon>
        <taxon>Kineococcus</taxon>
    </lineage>
</organism>
<evidence type="ECO:0000313" key="5">
    <source>
        <dbReference type="EMBL" id="MEZ0493382.1"/>
    </source>
</evidence>
<dbReference type="Pfam" id="PF00583">
    <property type="entry name" value="Acetyltransf_1"/>
    <property type="match status" value="1"/>
</dbReference>
<evidence type="ECO:0000256" key="3">
    <source>
        <dbReference type="SAM" id="MobiDB-lite"/>
    </source>
</evidence>